<evidence type="ECO:0000313" key="2">
    <source>
        <dbReference type="Proteomes" id="UP000306196"/>
    </source>
</evidence>
<dbReference type="EMBL" id="VAUV01000016">
    <property type="protein sequence ID" value="TLD69099.1"/>
    <property type="molecule type" value="Genomic_DNA"/>
</dbReference>
<proteinExistence type="predicted"/>
<dbReference type="AlphaFoldDB" id="A0A5R8KC01"/>
<keyword evidence="2" id="KW-1185">Reference proteome</keyword>
<comment type="caution">
    <text evidence="1">The sequence shown here is derived from an EMBL/GenBank/DDBJ whole genome shotgun (WGS) entry which is preliminary data.</text>
</comment>
<name>A0A5R8KC01_9BACT</name>
<organism evidence="1 2">
    <name type="scientific">Phragmitibacter flavus</name>
    <dbReference type="NCBI Taxonomy" id="2576071"/>
    <lineage>
        <taxon>Bacteria</taxon>
        <taxon>Pseudomonadati</taxon>
        <taxon>Verrucomicrobiota</taxon>
        <taxon>Verrucomicrobiia</taxon>
        <taxon>Verrucomicrobiales</taxon>
        <taxon>Verrucomicrobiaceae</taxon>
        <taxon>Phragmitibacter</taxon>
    </lineage>
</organism>
<reference evidence="1 2" key="1">
    <citation type="submission" date="2019-05" db="EMBL/GenBank/DDBJ databases">
        <title>Verrucobacter flavum gen. nov., sp. nov. a new member of the family Verrucomicrobiaceae.</title>
        <authorList>
            <person name="Szuroczki S."/>
            <person name="Abbaszade G."/>
            <person name="Szabo A."/>
            <person name="Felfoldi T."/>
            <person name="Schumann P."/>
            <person name="Boka K."/>
            <person name="Keki Z."/>
            <person name="Toumi M."/>
            <person name="Toth E."/>
        </authorList>
    </citation>
    <scope>NUCLEOTIDE SEQUENCE [LARGE SCALE GENOMIC DNA]</scope>
    <source>
        <strain evidence="1 2">MG-N-17</strain>
    </source>
</reference>
<protein>
    <submittedName>
        <fullName evidence="1">Uncharacterized protein</fullName>
    </submittedName>
</protein>
<accession>A0A5R8KC01</accession>
<sequence length="160" mass="18030">MALLASEYDDATAVFANRFFLEKVDGFSIAYFGFESKFRYSTTVHAFSISQFDIEQNRVNWEEYLGRNEVAPPEPAEWKPLPGERFSVLSTNNLLFAKTGNTGEIQCRSFHVHELANSIKLSKIPKNKGIAPPLKARNLLSIRTPIDLQTSLLICLLSDS</sequence>
<gene>
    <name evidence="1" type="ORF">FEM03_19735</name>
</gene>
<dbReference type="Proteomes" id="UP000306196">
    <property type="component" value="Unassembled WGS sequence"/>
</dbReference>
<evidence type="ECO:0000313" key="1">
    <source>
        <dbReference type="EMBL" id="TLD69099.1"/>
    </source>
</evidence>
<dbReference type="RefSeq" id="WP_138088023.1">
    <property type="nucleotide sequence ID" value="NZ_VAUV01000016.1"/>
</dbReference>